<name>A0A0M4PK64_9GAMM</name>
<dbReference type="EMBL" id="CP010552">
    <property type="protein sequence ID" value="ALE52249.1"/>
    <property type="molecule type" value="Genomic_DNA"/>
</dbReference>
<sequence>MSYLEKRVPYRTDGKKVASARVSEVVMTALSDASKDADISGYSFTVSKIIEKALNDTLVELREKTFIDYYKLVGWKREMEQLQTELSNDGLALFFDFDNELKKIKRDTVVEGQKTDYDLFNDNL</sequence>
<protein>
    <submittedName>
        <fullName evidence="1">Uncharacterized protein</fullName>
    </submittedName>
</protein>
<organism evidence="1 2">
    <name type="scientific">Candidatus Thioglobus autotrophicus</name>
    <dbReference type="NCBI Taxonomy" id="1705394"/>
    <lineage>
        <taxon>Bacteria</taxon>
        <taxon>Pseudomonadati</taxon>
        <taxon>Pseudomonadota</taxon>
        <taxon>Gammaproteobacteria</taxon>
        <taxon>Candidatus Pseudothioglobaceae</taxon>
        <taxon>Candidatus Thioglobus</taxon>
    </lineage>
</organism>
<dbReference type="KEGG" id="tho:SP60_02750"/>
<gene>
    <name evidence="1" type="ORF">SP60_02750</name>
</gene>
<dbReference type="Proteomes" id="UP000058020">
    <property type="component" value="Chromosome"/>
</dbReference>
<dbReference type="RefSeq" id="WP_053951187.1">
    <property type="nucleotide sequence ID" value="NZ_CP010552.1"/>
</dbReference>
<evidence type="ECO:0000313" key="2">
    <source>
        <dbReference type="Proteomes" id="UP000058020"/>
    </source>
</evidence>
<dbReference type="AlphaFoldDB" id="A0A0M4PK64"/>
<dbReference type="STRING" id="1705394.SP60_02750"/>
<reference evidence="1 2" key="1">
    <citation type="journal article" date="2015" name="Genome Announc.">
        <title>Genome Sequence of 'Candidatus Thioglobus autotrophica' Strain EF1, a Chemoautotroph from the SUP05 Clade of Marine Gammaproteobacteria.</title>
        <authorList>
            <person name="Shah V."/>
            <person name="Morris R.M."/>
        </authorList>
    </citation>
    <scope>NUCLEOTIDE SEQUENCE [LARGE SCALE GENOMIC DNA]</scope>
    <source>
        <strain evidence="1 2">EF1</strain>
    </source>
</reference>
<keyword evidence="2" id="KW-1185">Reference proteome</keyword>
<proteinExistence type="predicted"/>
<evidence type="ECO:0000313" key="1">
    <source>
        <dbReference type="EMBL" id="ALE52249.1"/>
    </source>
</evidence>
<accession>A0A0M4PK64</accession>